<dbReference type="EMBL" id="JAECVW010000001">
    <property type="protein sequence ID" value="MBH8594064.1"/>
    <property type="molecule type" value="Genomic_DNA"/>
</dbReference>
<dbReference type="SUPFAM" id="SSF82771">
    <property type="entry name" value="GIY-YIG endonuclease"/>
    <property type="match status" value="1"/>
</dbReference>
<evidence type="ECO:0000259" key="1">
    <source>
        <dbReference type="PROSITE" id="PS50164"/>
    </source>
</evidence>
<protein>
    <submittedName>
        <fullName evidence="2">GIY-YIG nuclease family protein</fullName>
    </submittedName>
</protein>
<proteinExistence type="predicted"/>
<dbReference type="Gene3D" id="3.40.1440.10">
    <property type="entry name" value="GIY-YIG endonuclease"/>
    <property type="match status" value="1"/>
</dbReference>
<dbReference type="Pfam" id="PF01541">
    <property type="entry name" value="GIY-YIG"/>
    <property type="match status" value="1"/>
</dbReference>
<evidence type="ECO:0000313" key="2">
    <source>
        <dbReference type="EMBL" id="MBH8594064.1"/>
    </source>
</evidence>
<dbReference type="SMART" id="SM00465">
    <property type="entry name" value="GIYc"/>
    <property type="match status" value="1"/>
</dbReference>
<dbReference type="RefSeq" id="WP_181729177.1">
    <property type="nucleotide sequence ID" value="NZ_JACEIR010000001.1"/>
</dbReference>
<name>A0A8I1A3E0_THEIN</name>
<dbReference type="InterPro" id="IPR000305">
    <property type="entry name" value="GIY-YIG_endonuc"/>
</dbReference>
<sequence>MTGIYAIENIATGEVYVGQSRNIPNRYQQHLSMLECGEHHSIKLQKAYNSVGAVGFMLKILELCDESELDRKEQEWIQKLDAYDKGYNMRNQTGMVFNLDSFYYRVADTLHKQFRTTCKELGLAPTEAIQMLIDREIEESKRNVELLQTIREPFEHNEDGIVKTTRTARTVEEKGERVFTADSDYLSGNALKEAIKTAASKIKAESNDEFKILQVARERGELISRSNIMDLLGISEWNARMLRSSLKVKFKKMGVNVK</sequence>
<dbReference type="CDD" id="cd10437">
    <property type="entry name" value="GIY-YIG_HE_I-TevI_like"/>
    <property type="match status" value="1"/>
</dbReference>
<dbReference type="InterPro" id="IPR006350">
    <property type="entry name" value="Intron_endoG1"/>
</dbReference>
<dbReference type="AlphaFoldDB" id="A0A8I1A3E0"/>
<dbReference type="Proteomes" id="UP000633619">
    <property type="component" value="Unassembled WGS sequence"/>
</dbReference>
<dbReference type="NCBIfam" id="TIGR01453">
    <property type="entry name" value="grpIintron_endo"/>
    <property type="match status" value="1"/>
</dbReference>
<comment type="caution">
    <text evidence="2">The sequence shown here is derived from an EMBL/GenBank/DDBJ whole genome shotgun (WGS) entry which is preliminary data.</text>
</comment>
<keyword evidence="3" id="KW-1185">Reference proteome</keyword>
<reference evidence="2 3" key="1">
    <citation type="submission" date="2020-12" db="EMBL/GenBank/DDBJ databases">
        <title>WGS of Thermoactinomyces spp.</title>
        <authorList>
            <person name="Cheng K."/>
        </authorList>
    </citation>
    <scope>NUCLEOTIDE SEQUENCE [LARGE SCALE GENOMIC DNA]</scope>
    <source>
        <strain evidence="3">CICC 10671\DSM 43846</strain>
    </source>
</reference>
<dbReference type="PROSITE" id="PS50164">
    <property type="entry name" value="GIY_YIG"/>
    <property type="match status" value="1"/>
</dbReference>
<feature type="domain" description="GIY-YIG" evidence="1">
    <location>
        <begin position="1"/>
        <end position="89"/>
    </location>
</feature>
<dbReference type="InterPro" id="IPR035901">
    <property type="entry name" value="GIY-YIG_endonuc_sf"/>
</dbReference>
<evidence type="ECO:0000313" key="3">
    <source>
        <dbReference type="Proteomes" id="UP000633619"/>
    </source>
</evidence>
<accession>A0A8I1A3E0</accession>
<gene>
    <name evidence="2" type="ORF">I8U20_01820</name>
</gene>
<organism evidence="2 3">
    <name type="scientific">Thermoactinomyces intermedius</name>
    <dbReference type="NCBI Taxonomy" id="2024"/>
    <lineage>
        <taxon>Bacteria</taxon>
        <taxon>Bacillati</taxon>
        <taxon>Bacillota</taxon>
        <taxon>Bacilli</taxon>
        <taxon>Bacillales</taxon>
        <taxon>Thermoactinomycetaceae</taxon>
        <taxon>Thermoactinomyces</taxon>
    </lineage>
</organism>
<dbReference type="GO" id="GO:0004519">
    <property type="term" value="F:endonuclease activity"/>
    <property type="evidence" value="ECO:0007669"/>
    <property type="project" value="InterPro"/>
</dbReference>